<dbReference type="AlphaFoldDB" id="A0A563DIB6"/>
<gene>
    <name evidence="1" type="ORF">ETU09_02290</name>
</gene>
<evidence type="ECO:0000313" key="1">
    <source>
        <dbReference type="EMBL" id="TWP29829.1"/>
    </source>
</evidence>
<name>A0A563DIB6_9FLAO</name>
<keyword evidence="2" id="KW-1185">Reference proteome</keyword>
<dbReference type="EMBL" id="SELH01000013">
    <property type="protein sequence ID" value="TWP29829.1"/>
    <property type="molecule type" value="Genomic_DNA"/>
</dbReference>
<organism evidence="1 2">
    <name type="scientific">Apibacter muscae</name>
    <dbReference type="NCBI Taxonomy" id="2509004"/>
    <lineage>
        <taxon>Bacteria</taxon>
        <taxon>Pseudomonadati</taxon>
        <taxon>Bacteroidota</taxon>
        <taxon>Flavobacteriia</taxon>
        <taxon>Flavobacteriales</taxon>
        <taxon>Weeksellaceae</taxon>
        <taxon>Apibacter</taxon>
    </lineage>
</organism>
<accession>A0A563DIB6</accession>
<sequence>MIGKKIIVILITIGVLFQTPHLLAHGIHGLNKNFSNNSKTHSCCRDKCNHHNKQNCKETKNKKNCCDILCAPSFIKLQLFFNEPSIEKYNLNKTYLPLIKFNTFFTYQSYTSVNWVPPQFI</sequence>
<protein>
    <submittedName>
        <fullName evidence="1">Uncharacterized protein</fullName>
    </submittedName>
</protein>
<dbReference type="Proteomes" id="UP000319499">
    <property type="component" value="Unassembled WGS sequence"/>
</dbReference>
<dbReference type="RefSeq" id="WP_146261519.1">
    <property type="nucleotide sequence ID" value="NZ_SELG01000029.1"/>
</dbReference>
<reference evidence="1 2" key="1">
    <citation type="submission" date="2019-02" db="EMBL/GenBank/DDBJ databases">
        <title>Apibacter muscae sp. nov.: a novel member of the house fly microbiota.</title>
        <authorList>
            <person name="Park R."/>
        </authorList>
    </citation>
    <scope>NUCLEOTIDE SEQUENCE [LARGE SCALE GENOMIC DNA]</scope>
    <source>
        <strain evidence="1 2">AL1</strain>
    </source>
</reference>
<comment type="caution">
    <text evidence="1">The sequence shown here is derived from an EMBL/GenBank/DDBJ whole genome shotgun (WGS) entry which is preliminary data.</text>
</comment>
<proteinExistence type="predicted"/>
<evidence type="ECO:0000313" key="2">
    <source>
        <dbReference type="Proteomes" id="UP000319499"/>
    </source>
</evidence>